<feature type="transmembrane region" description="Helical" evidence="1">
    <location>
        <begin position="349"/>
        <end position="368"/>
    </location>
</feature>
<dbReference type="RefSeq" id="WP_377056009.1">
    <property type="nucleotide sequence ID" value="NZ_JBHLVZ010000090.1"/>
</dbReference>
<dbReference type="PANTHER" id="PTHR23028">
    <property type="entry name" value="ACETYLTRANSFERASE"/>
    <property type="match status" value="1"/>
</dbReference>
<dbReference type="EC" id="2.3.-.-" evidence="3"/>
<keyword evidence="3" id="KW-0808">Transferase</keyword>
<comment type="caution">
    <text evidence="3">The sequence shown here is derived from an EMBL/GenBank/DDBJ whole genome shotgun (WGS) entry which is preliminary data.</text>
</comment>
<dbReference type="Proteomes" id="UP001589789">
    <property type="component" value="Unassembled WGS sequence"/>
</dbReference>
<dbReference type="EMBL" id="JBHLVZ010000090">
    <property type="protein sequence ID" value="MFC0389026.1"/>
    <property type="molecule type" value="Genomic_DNA"/>
</dbReference>
<protein>
    <submittedName>
        <fullName evidence="3">Acyltransferase family protein</fullName>
        <ecNumber evidence="3">2.3.-.-</ecNumber>
    </submittedName>
</protein>
<keyword evidence="1" id="KW-1133">Transmembrane helix</keyword>
<evidence type="ECO:0000313" key="3">
    <source>
        <dbReference type="EMBL" id="MFC0389026.1"/>
    </source>
</evidence>
<feature type="transmembrane region" description="Helical" evidence="1">
    <location>
        <begin position="291"/>
        <end position="310"/>
    </location>
</feature>
<feature type="transmembrane region" description="Helical" evidence="1">
    <location>
        <begin position="317"/>
        <end position="337"/>
    </location>
</feature>
<keyword evidence="1" id="KW-0812">Transmembrane</keyword>
<name>A0ABV6IZH1_9PROT</name>
<evidence type="ECO:0000313" key="4">
    <source>
        <dbReference type="Proteomes" id="UP001589789"/>
    </source>
</evidence>
<feature type="domain" description="Acyltransferase 3" evidence="2">
    <location>
        <begin position="23"/>
        <end position="363"/>
    </location>
</feature>
<dbReference type="GO" id="GO:0016746">
    <property type="term" value="F:acyltransferase activity"/>
    <property type="evidence" value="ECO:0007669"/>
    <property type="project" value="UniProtKB-KW"/>
</dbReference>
<feature type="transmembrane region" description="Helical" evidence="1">
    <location>
        <begin position="165"/>
        <end position="193"/>
    </location>
</feature>
<reference evidence="3 4" key="1">
    <citation type="submission" date="2024-09" db="EMBL/GenBank/DDBJ databases">
        <authorList>
            <person name="Sun Q."/>
            <person name="Mori K."/>
        </authorList>
    </citation>
    <scope>NUCLEOTIDE SEQUENCE [LARGE SCALE GENOMIC DNA]</scope>
    <source>
        <strain evidence="3 4">CCM 7468</strain>
    </source>
</reference>
<organism evidence="3 4">
    <name type="scientific">Muricoccus vinaceus</name>
    <dbReference type="NCBI Taxonomy" id="424704"/>
    <lineage>
        <taxon>Bacteria</taxon>
        <taxon>Pseudomonadati</taxon>
        <taxon>Pseudomonadota</taxon>
        <taxon>Alphaproteobacteria</taxon>
        <taxon>Acetobacterales</taxon>
        <taxon>Roseomonadaceae</taxon>
        <taxon>Muricoccus</taxon>
    </lineage>
</organism>
<dbReference type="InterPro" id="IPR002656">
    <property type="entry name" value="Acyl_transf_3_dom"/>
</dbReference>
<keyword evidence="4" id="KW-1185">Reference proteome</keyword>
<keyword evidence="3" id="KW-0012">Acyltransferase</keyword>
<feature type="transmembrane region" description="Helical" evidence="1">
    <location>
        <begin position="100"/>
        <end position="119"/>
    </location>
</feature>
<proteinExistence type="predicted"/>
<dbReference type="PANTHER" id="PTHR23028:SF131">
    <property type="entry name" value="BLR2367 PROTEIN"/>
    <property type="match status" value="1"/>
</dbReference>
<accession>A0ABV6IZH1</accession>
<feature type="transmembrane region" description="Helical" evidence="1">
    <location>
        <begin position="253"/>
        <end position="271"/>
    </location>
</feature>
<evidence type="ECO:0000259" key="2">
    <source>
        <dbReference type="Pfam" id="PF01757"/>
    </source>
</evidence>
<dbReference type="Pfam" id="PF01757">
    <property type="entry name" value="Acyl_transf_3"/>
    <property type="match status" value="1"/>
</dbReference>
<gene>
    <name evidence="3" type="ORF">ACFFIC_26270</name>
</gene>
<evidence type="ECO:0000256" key="1">
    <source>
        <dbReference type="SAM" id="Phobius"/>
    </source>
</evidence>
<feature type="transmembrane region" description="Helical" evidence="1">
    <location>
        <begin position="60"/>
        <end position="80"/>
    </location>
</feature>
<keyword evidence="1" id="KW-0472">Membrane</keyword>
<dbReference type="InterPro" id="IPR050879">
    <property type="entry name" value="Acyltransferase_3"/>
</dbReference>
<feature type="transmembrane region" description="Helical" evidence="1">
    <location>
        <begin position="20"/>
        <end position="40"/>
    </location>
</feature>
<sequence length="384" mass="43902">MNKKQVDERTGVLPTHLTSFPMIDVLRGFAAISVVIYHTIEHFGWKEFPTQGGLVWFRIGWMGVDLFFVISGFVITLSALNRLDGRELAIFRSQFVQQRLIRILPLHYLTCLVFIIFIVPDFLFVNGFWAHMASHLFFLHNLFLEHWGSINGVNWSIGTEMQFYLLILFIAPWIAHTHWCVISLTGVFLAWVWRGTAFMLVDTSGTWGNFPLVVASTQLPGMLDEFAIGALLAKLIRSERGGELLSNMKWKSWILPLVAAAMLWVMLTVYWRNASFWNSLTMVTTFRTLMAVSWALCVLAAVILSSKPLLVRFTGPVRYLGTISYGIYLWHLPVILSLKRVTWLSAPDALPYVVTLTIILAMISWHCFERPLLQRFAISGNRSL</sequence>